<evidence type="ECO:0000313" key="1">
    <source>
        <dbReference type="EMBL" id="PIL43092.1"/>
    </source>
</evidence>
<gene>
    <name evidence="1" type="ORF">CR105_21285</name>
</gene>
<dbReference type="Proteomes" id="UP000230390">
    <property type="component" value="Unassembled WGS sequence"/>
</dbReference>
<accession>A0A2G8TAN8</accession>
<keyword evidence="2" id="KW-1185">Reference proteome</keyword>
<reference evidence="1 2" key="1">
    <citation type="submission" date="2017-10" db="EMBL/GenBank/DDBJ databases">
        <title>Massilia psychrophilum sp. nov., a novel purple-pigmented bacterium isolated from Tianshan glacier, Xinjiang Municipality, China.</title>
        <authorList>
            <person name="Wang H."/>
        </authorList>
    </citation>
    <scope>NUCLEOTIDE SEQUENCE [LARGE SCALE GENOMIC DNA]</scope>
    <source>
        <strain evidence="1 2">JCM 30074</strain>
    </source>
</reference>
<dbReference type="EMBL" id="PDOC01000017">
    <property type="protein sequence ID" value="PIL43092.1"/>
    <property type="molecule type" value="Genomic_DNA"/>
</dbReference>
<protein>
    <submittedName>
        <fullName evidence="1">Uncharacterized protein</fullName>
    </submittedName>
</protein>
<sequence>MPIAACAALLAACGGGGGGGGTPAGGAFPPPVVSPGPVVATVDVAAAWRDYLTVAHSWKMTGKGSDGRAYELAVDMKPGPTSTFAMTGSSGQTIDQSIRFTIDGATNVNNGTLFFTNDTFIGVASTDGACAPARGAMAALPAAASGGQQGELFILEGYAGCRITGQKLGTTTFSWSVQEDAGVNLFCITSKQQNAEGANIGSEVDCIEATAGGTLGNRAKFTVSRADGQSITGRNY</sequence>
<dbReference type="AlphaFoldDB" id="A0A2G8TAN8"/>
<evidence type="ECO:0000313" key="2">
    <source>
        <dbReference type="Proteomes" id="UP000230390"/>
    </source>
</evidence>
<proteinExistence type="predicted"/>
<comment type="caution">
    <text evidence="1">The sequence shown here is derived from an EMBL/GenBank/DDBJ whole genome shotgun (WGS) entry which is preliminary data.</text>
</comment>
<name>A0A2G8TAN8_9BURK</name>
<organism evidence="1 2">
    <name type="scientific">Massilia eurypsychrophila</name>
    <dbReference type="NCBI Taxonomy" id="1485217"/>
    <lineage>
        <taxon>Bacteria</taxon>
        <taxon>Pseudomonadati</taxon>
        <taxon>Pseudomonadota</taxon>
        <taxon>Betaproteobacteria</taxon>
        <taxon>Burkholderiales</taxon>
        <taxon>Oxalobacteraceae</taxon>
        <taxon>Telluria group</taxon>
        <taxon>Massilia</taxon>
    </lineage>
</organism>